<evidence type="ECO:0000313" key="2">
    <source>
        <dbReference type="Proteomes" id="UP000824141"/>
    </source>
</evidence>
<reference evidence="1" key="1">
    <citation type="submission" date="2020-10" db="EMBL/GenBank/DDBJ databases">
        <authorList>
            <person name="Gilroy R."/>
        </authorList>
    </citation>
    <scope>NUCLEOTIDE SEQUENCE</scope>
    <source>
        <strain evidence="1">6086</strain>
    </source>
</reference>
<dbReference type="SUPFAM" id="SSF53850">
    <property type="entry name" value="Periplasmic binding protein-like II"/>
    <property type="match status" value="1"/>
</dbReference>
<dbReference type="EMBL" id="DVJM01000191">
    <property type="protein sequence ID" value="HIS79490.1"/>
    <property type="molecule type" value="Genomic_DNA"/>
</dbReference>
<dbReference type="Proteomes" id="UP000824141">
    <property type="component" value="Unassembled WGS sequence"/>
</dbReference>
<reference evidence="1" key="2">
    <citation type="journal article" date="2021" name="PeerJ">
        <title>Extensive microbial diversity within the chicken gut microbiome revealed by metagenomics and culture.</title>
        <authorList>
            <person name="Gilroy R."/>
            <person name="Ravi A."/>
            <person name="Getino M."/>
            <person name="Pursley I."/>
            <person name="Horton D.L."/>
            <person name="Alikhan N.F."/>
            <person name="Baker D."/>
            <person name="Gharbi K."/>
            <person name="Hall N."/>
            <person name="Watson M."/>
            <person name="Adriaenssens E.M."/>
            <person name="Foster-Nyarko E."/>
            <person name="Jarju S."/>
            <person name="Secka A."/>
            <person name="Antonio M."/>
            <person name="Oren A."/>
            <person name="Chaudhuri R.R."/>
            <person name="La Ragione R."/>
            <person name="Hildebrand F."/>
            <person name="Pallen M.J."/>
        </authorList>
    </citation>
    <scope>NUCLEOTIDE SEQUENCE</scope>
    <source>
        <strain evidence="1">6086</strain>
    </source>
</reference>
<evidence type="ECO:0000313" key="1">
    <source>
        <dbReference type="EMBL" id="HIS79490.1"/>
    </source>
</evidence>
<proteinExistence type="predicted"/>
<protein>
    <submittedName>
        <fullName evidence="1">Uncharacterized protein</fullName>
    </submittedName>
</protein>
<dbReference type="Gene3D" id="3.40.190.10">
    <property type="entry name" value="Periplasmic binding protein-like II"/>
    <property type="match status" value="1"/>
</dbReference>
<dbReference type="AlphaFoldDB" id="A0A9D1K2L8"/>
<organism evidence="1 2">
    <name type="scientific">Candidatus Caccousia stercoris</name>
    <dbReference type="NCBI Taxonomy" id="2840723"/>
    <lineage>
        <taxon>Bacteria</taxon>
        <taxon>Bacillati</taxon>
        <taxon>Bacillota</taxon>
        <taxon>Clostridia</taxon>
        <taxon>Eubacteriales</taxon>
        <taxon>Oscillospiraceae</taxon>
        <taxon>Oscillospiraceae incertae sedis</taxon>
        <taxon>Candidatus Caccousia</taxon>
    </lineage>
</organism>
<comment type="caution">
    <text evidence="1">The sequence shown here is derived from an EMBL/GenBank/DDBJ whole genome shotgun (WGS) entry which is preliminary data.</text>
</comment>
<gene>
    <name evidence="1" type="ORF">IAD03_08985</name>
</gene>
<name>A0A9D1K2L8_9FIRM</name>
<accession>A0A9D1K2L8</accession>
<sequence length="176" mass="19711">MKFIDAFYDEKISMQVVFGGMNDVDGCVKDNGDGTYEVLPPADPSMDPGTWRWTNAMSDFGPYYLSADFPLTVGVDLLAAVEEKEVYNEVFDNLETGDIYPQAFMKYSEADTNTLAMNQANIDNLTDQTWSAWVTDSSRDIDAEWDAYVQSVYDSGLSQNLTIRQTAFDNYLASMG</sequence>